<dbReference type="InterPro" id="IPR042099">
    <property type="entry name" value="ANL_N_sf"/>
</dbReference>
<dbReference type="GO" id="GO:0006631">
    <property type="term" value="P:fatty acid metabolic process"/>
    <property type="evidence" value="ECO:0007669"/>
    <property type="project" value="TreeGrafter"/>
</dbReference>
<sequence>MSDDTIPLIFDYTPEQIILQQGSNVLTQKNLLEKAYALAQQLPHNSYAVNVCKNRGNFLLGFMATLIAGKTSLLPPNSNASTIEEMAGDYPDSLLLCDEGFDALSIKHKLVTVNAWATDQLEQHSGFIEQPKIPSDHLAVIAFTSGSTGKPTANAKHWQKLAGTARRLSHRFQFTPQTTLVATVPSQHMYGLEMTILQALQGRCRLRAEHPFFPQDIVQLLHDVNSKDVNSKREGRTSNQPSNQPLEQSLKLREAVLVSTPIHLRSLLSITAKHIGVKKVVSATAPLSTSLSNEIEAHLSTEIHEIFGCTEAGSIATRHTVSTDQWQMLDQLTISHHNDHAQVDAPYIPKPIPLTDQIEIITPQHFRFVGRCGDILNVGGKRLSLADLNVKLLEIPGISDGFAFLPDHQKTGIGRPSALIVSELSEAEIRQRLAKKIDSVFLPRPIKKVDKIPRNATGKPLKHAIEALITKEK</sequence>
<feature type="region of interest" description="Disordered" evidence="2">
    <location>
        <begin position="228"/>
        <end position="248"/>
    </location>
</feature>
<dbReference type="Gene3D" id="3.30.300.30">
    <property type="match status" value="1"/>
</dbReference>
<dbReference type="Proteomes" id="UP001156870">
    <property type="component" value="Unassembled WGS sequence"/>
</dbReference>
<feature type="compositionally biased region" description="Polar residues" evidence="2">
    <location>
        <begin position="237"/>
        <end position="247"/>
    </location>
</feature>
<evidence type="ECO:0000256" key="1">
    <source>
        <dbReference type="ARBA" id="ARBA00006432"/>
    </source>
</evidence>
<evidence type="ECO:0000313" key="5">
    <source>
        <dbReference type="Proteomes" id="UP001156870"/>
    </source>
</evidence>
<dbReference type="RefSeq" id="WP_232595014.1">
    <property type="nucleotide sequence ID" value="NZ_BSPD01000079.1"/>
</dbReference>
<proteinExistence type="inferred from homology"/>
<dbReference type="SUPFAM" id="SSF56801">
    <property type="entry name" value="Acetyl-CoA synthetase-like"/>
    <property type="match status" value="1"/>
</dbReference>
<reference evidence="4 5" key="1">
    <citation type="journal article" date="2014" name="Int. J. Syst. Evol. Microbiol.">
        <title>Complete genome sequence of Corynebacterium casei LMG S-19264T (=DSM 44701T), isolated from a smear-ripened cheese.</title>
        <authorList>
            <consortium name="US DOE Joint Genome Institute (JGI-PGF)"/>
            <person name="Walter F."/>
            <person name="Albersmeier A."/>
            <person name="Kalinowski J."/>
            <person name="Ruckert C."/>
        </authorList>
    </citation>
    <scope>NUCLEOTIDE SEQUENCE [LARGE SCALE GENOMIC DNA]</scope>
    <source>
        <strain evidence="4 5">NBRC 110095</strain>
    </source>
</reference>
<gene>
    <name evidence="4" type="ORF">GCM10007877_31590</name>
</gene>
<keyword evidence="5" id="KW-1185">Reference proteome</keyword>
<dbReference type="AlphaFoldDB" id="A0AA37WNG2"/>
<dbReference type="EMBL" id="BSPD01000079">
    <property type="protein sequence ID" value="GLS27440.1"/>
    <property type="molecule type" value="Genomic_DNA"/>
</dbReference>
<dbReference type="GO" id="GO:0031956">
    <property type="term" value="F:medium-chain fatty acid-CoA ligase activity"/>
    <property type="evidence" value="ECO:0007669"/>
    <property type="project" value="TreeGrafter"/>
</dbReference>
<dbReference type="PANTHER" id="PTHR43201:SF8">
    <property type="entry name" value="ACYL-COA SYNTHETASE FAMILY MEMBER 3"/>
    <property type="match status" value="1"/>
</dbReference>
<protein>
    <submittedName>
        <fullName evidence="4">AMP-ligase</fullName>
    </submittedName>
</protein>
<comment type="similarity">
    <text evidence="1">Belongs to the ATP-dependent AMP-binding enzyme family.</text>
</comment>
<dbReference type="InterPro" id="IPR045851">
    <property type="entry name" value="AMP-bd_C_sf"/>
</dbReference>
<dbReference type="PANTHER" id="PTHR43201">
    <property type="entry name" value="ACYL-COA SYNTHETASE"/>
    <property type="match status" value="1"/>
</dbReference>
<evidence type="ECO:0000256" key="2">
    <source>
        <dbReference type="SAM" id="MobiDB-lite"/>
    </source>
</evidence>
<dbReference type="Gene3D" id="3.40.50.12780">
    <property type="entry name" value="N-terminal domain of ligase-like"/>
    <property type="match status" value="1"/>
</dbReference>
<evidence type="ECO:0000259" key="3">
    <source>
        <dbReference type="Pfam" id="PF00501"/>
    </source>
</evidence>
<organism evidence="4 5">
    <name type="scientific">Marinibactrum halimedae</name>
    <dbReference type="NCBI Taxonomy" id="1444977"/>
    <lineage>
        <taxon>Bacteria</taxon>
        <taxon>Pseudomonadati</taxon>
        <taxon>Pseudomonadota</taxon>
        <taxon>Gammaproteobacteria</taxon>
        <taxon>Cellvibrionales</taxon>
        <taxon>Cellvibrionaceae</taxon>
        <taxon>Marinibactrum</taxon>
    </lineage>
</organism>
<dbReference type="Pfam" id="PF00501">
    <property type="entry name" value="AMP-binding"/>
    <property type="match status" value="1"/>
</dbReference>
<comment type="caution">
    <text evidence="4">The sequence shown here is derived from an EMBL/GenBank/DDBJ whole genome shotgun (WGS) entry which is preliminary data.</text>
</comment>
<evidence type="ECO:0000313" key="4">
    <source>
        <dbReference type="EMBL" id="GLS27440.1"/>
    </source>
</evidence>
<name>A0AA37WNG2_9GAMM</name>
<feature type="domain" description="AMP-dependent synthetase/ligase" evidence="3">
    <location>
        <begin position="14"/>
        <end position="217"/>
    </location>
</feature>
<accession>A0AA37WNG2</accession>
<dbReference type="InterPro" id="IPR000873">
    <property type="entry name" value="AMP-dep_synth/lig_dom"/>
</dbReference>